<dbReference type="BioCyc" id="JESP1508404:G14D9-12510-MONOMER"/>
<reference evidence="12 13" key="1">
    <citation type="submission" date="2014-08" db="EMBL/GenBank/DDBJ databases">
        <title>Complete genome of a marine bacteria Jeotgalibacillus malaysiensis.</title>
        <authorList>
            <person name="Yaakop A.S."/>
            <person name="Chan K.-G."/>
            <person name="Goh K.M."/>
        </authorList>
    </citation>
    <scope>NUCLEOTIDE SEQUENCE [LARGE SCALE GENOMIC DNA]</scope>
    <source>
        <strain evidence="12 13">D5</strain>
    </source>
</reference>
<keyword evidence="9" id="KW-0472">Membrane</keyword>
<dbReference type="InterPro" id="IPR000014">
    <property type="entry name" value="PAS"/>
</dbReference>
<dbReference type="CDD" id="cd00075">
    <property type="entry name" value="HATPase"/>
    <property type="match status" value="1"/>
</dbReference>
<dbReference type="InterPro" id="IPR035965">
    <property type="entry name" value="PAS-like_dom_sf"/>
</dbReference>
<feature type="domain" description="PAS" evidence="11">
    <location>
        <begin position="241"/>
        <end position="300"/>
    </location>
</feature>
<gene>
    <name evidence="12" type="ORF">JMA_32290</name>
</gene>
<dbReference type="PRINTS" id="PR00344">
    <property type="entry name" value="BCTRLSENSOR"/>
</dbReference>
<evidence type="ECO:0000256" key="6">
    <source>
        <dbReference type="ARBA" id="ARBA00022777"/>
    </source>
</evidence>
<dbReference type="Gene3D" id="1.10.287.130">
    <property type="match status" value="1"/>
</dbReference>
<keyword evidence="6 12" id="KW-0418">Kinase</keyword>
<evidence type="ECO:0000256" key="8">
    <source>
        <dbReference type="ARBA" id="ARBA00023012"/>
    </source>
</evidence>
<evidence type="ECO:0000313" key="13">
    <source>
        <dbReference type="Proteomes" id="UP000031449"/>
    </source>
</evidence>
<feature type="transmembrane region" description="Helical" evidence="9">
    <location>
        <begin position="149"/>
        <end position="167"/>
    </location>
</feature>
<dbReference type="InterPro" id="IPR036890">
    <property type="entry name" value="HATPase_C_sf"/>
</dbReference>
<dbReference type="GO" id="GO:0000155">
    <property type="term" value="F:phosphorelay sensor kinase activity"/>
    <property type="evidence" value="ECO:0007669"/>
    <property type="project" value="InterPro"/>
</dbReference>
<feature type="transmembrane region" description="Helical" evidence="9">
    <location>
        <begin position="6"/>
        <end position="24"/>
    </location>
</feature>
<accession>A0A0B5AR31</accession>
<dbReference type="PROSITE" id="PS50109">
    <property type="entry name" value="HIS_KIN"/>
    <property type="match status" value="1"/>
</dbReference>
<keyword evidence="4 12" id="KW-0808">Transferase</keyword>
<proteinExistence type="predicted"/>
<dbReference type="Proteomes" id="UP000031449">
    <property type="component" value="Chromosome"/>
</dbReference>
<dbReference type="InterPro" id="IPR003661">
    <property type="entry name" value="HisK_dim/P_dom"/>
</dbReference>
<dbReference type="CDD" id="cd00082">
    <property type="entry name" value="HisKA"/>
    <property type="match status" value="1"/>
</dbReference>
<name>A0A0B5AR31_9BACL</name>
<feature type="transmembrane region" description="Helical" evidence="9">
    <location>
        <begin position="203"/>
        <end position="224"/>
    </location>
</feature>
<dbReference type="InterPro" id="IPR036097">
    <property type="entry name" value="HisK_dim/P_sf"/>
</dbReference>
<dbReference type="KEGG" id="jeo:JMA_32290"/>
<sequence length="579" mass="65832">MAFFLLMALAGIPLFLAISLLFYSRSTNTKAFSVFLLLISFWQMGIAFLYSQDVFSLTVIDSFFRFFRAGPIFLMPVMYILGIIMVKQNPELTGFHKIFKIRGLIVLFVISMTAYVINFTDAGINGYIFVQDGMYSPEHMMPLYGNLNITFMINILLIITNTVLFAFAASRIHNRILRIFYLQIGIGAIFIFLNGVISGFTPLPLYFSSFNSIIIALLLFLAYVRMQSVMLIQANGNLARQRTLLEKIMDINPNYLAVIDQNNQIIRLNDSICRLLSVTKDQLTRQDLSALLAIRELNPEKDRMLTRSGEIRYVKWSFETIELDSQEVYTLFIGVDFTEQKQNEQLLLDSEKSKVVGELAASIAHEIRNPLTTVRGLIQLAKEKTDDPKLENIILDEIDRIVEVLKELLLLARPEAKNEQEGYKEIINVAEELENIHFLYQSVAIRENKFISIENLLTSNGLLDIQKSHFKQIMINFLKNSLEATVPESKIKIKVDSIDGKIRIRIIDNGKGIPKSRLSRIGEPYYTTKEKGTGIGMAVCFKLIKDHHGEIDVNSKVNWGTTITVTFPAVLSSQVTEAI</sequence>
<feature type="transmembrane region" description="Helical" evidence="9">
    <location>
        <begin position="63"/>
        <end position="84"/>
    </location>
</feature>
<dbReference type="EMBL" id="CP009416">
    <property type="protein sequence ID" value="AJD92546.1"/>
    <property type="molecule type" value="Genomic_DNA"/>
</dbReference>
<evidence type="ECO:0000256" key="2">
    <source>
        <dbReference type="ARBA" id="ARBA00012438"/>
    </source>
</evidence>
<keyword evidence="7" id="KW-0067">ATP-binding</keyword>
<dbReference type="Gene3D" id="3.30.450.20">
    <property type="entry name" value="PAS domain"/>
    <property type="match status" value="1"/>
</dbReference>
<dbReference type="InterPro" id="IPR004358">
    <property type="entry name" value="Sig_transdc_His_kin-like_C"/>
</dbReference>
<dbReference type="InterPro" id="IPR003594">
    <property type="entry name" value="HATPase_dom"/>
</dbReference>
<keyword evidence="3" id="KW-0597">Phosphoprotein</keyword>
<dbReference type="EC" id="2.7.13.3" evidence="2"/>
<dbReference type="SMART" id="SM00388">
    <property type="entry name" value="HisKA"/>
    <property type="match status" value="1"/>
</dbReference>
<feature type="transmembrane region" description="Helical" evidence="9">
    <location>
        <begin position="31"/>
        <end position="51"/>
    </location>
</feature>
<dbReference type="HOGENOM" id="CLU_470734_0_0_9"/>
<keyword evidence="5" id="KW-0547">Nucleotide-binding</keyword>
<keyword evidence="13" id="KW-1185">Reference proteome</keyword>
<feature type="transmembrane region" description="Helical" evidence="9">
    <location>
        <begin position="104"/>
        <end position="129"/>
    </location>
</feature>
<comment type="catalytic activity">
    <reaction evidence="1">
        <text>ATP + protein L-histidine = ADP + protein N-phospho-L-histidine.</text>
        <dbReference type="EC" id="2.7.13.3"/>
    </reaction>
</comment>
<dbReference type="GO" id="GO:0005524">
    <property type="term" value="F:ATP binding"/>
    <property type="evidence" value="ECO:0007669"/>
    <property type="project" value="UniProtKB-KW"/>
</dbReference>
<evidence type="ECO:0000259" key="11">
    <source>
        <dbReference type="PROSITE" id="PS50112"/>
    </source>
</evidence>
<dbReference type="SUPFAM" id="SSF47384">
    <property type="entry name" value="Homodimeric domain of signal transducing histidine kinase"/>
    <property type="match status" value="1"/>
</dbReference>
<evidence type="ECO:0000259" key="10">
    <source>
        <dbReference type="PROSITE" id="PS50109"/>
    </source>
</evidence>
<dbReference type="Gene3D" id="3.30.565.10">
    <property type="entry name" value="Histidine kinase-like ATPase, C-terminal domain"/>
    <property type="match status" value="1"/>
</dbReference>
<dbReference type="STRING" id="1508404.JMA_32290"/>
<evidence type="ECO:0000256" key="4">
    <source>
        <dbReference type="ARBA" id="ARBA00022679"/>
    </source>
</evidence>
<evidence type="ECO:0000313" key="12">
    <source>
        <dbReference type="EMBL" id="AJD92546.1"/>
    </source>
</evidence>
<dbReference type="AlphaFoldDB" id="A0A0B5AR31"/>
<dbReference type="OrthoDB" id="9815750at2"/>
<keyword evidence="9" id="KW-1133">Transmembrane helix</keyword>
<evidence type="ECO:0000256" key="3">
    <source>
        <dbReference type="ARBA" id="ARBA00022553"/>
    </source>
</evidence>
<dbReference type="Pfam" id="PF00512">
    <property type="entry name" value="HisKA"/>
    <property type="match status" value="1"/>
</dbReference>
<dbReference type="SUPFAM" id="SSF55785">
    <property type="entry name" value="PYP-like sensor domain (PAS domain)"/>
    <property type="match status" value="1"/>
</dbReference>
<evidence type="ECO:0000256" key="1">
    <source>
        <dbReference type="ARBA" id="ARBA00000085"/>
    </source>
</evidence>
<keyword evidence="8" id="KW-0902">Two-component regulatory system</keyword>
<dbReference type="PROSITE" id="PS50112">
    <property type="entry name" value="PAS"/>
    <property type="match status" value="1"/>
</dbReference>
<dbReference type="Pfam" id="PF02518">
    <property type="entry name" value="HATPase_c"/>
    <property type="match status" value="1"/>
</dbReference>
<dbReference type="PANTHER" id="PTHR43065:SF10">
    <property type="entry name" value="PEROXIDE STRESS-ACTIVATED HISTIDINE KINASE MAK3"/>
    <property type="match status" value="1"/>
</dbReference>
<keyword evidence="9" id="KW-0812">Transmembrane</keyword>
<protein>
    <recommendedName>
        <fullName evidence="2">histidine kinase</fullName>
        <ecNumber evidence="2">2.7.13.3</ecNumber>
    </recommendedName>
</protein>
<dbReference type="InterPro" id="IPR005467">
    <property type="entry name" value="His_kinase_dom"/>
</dbReference>
<feature type="domain" description="Histidine kinase" evidence="10">
    <location>
        <begin position="362"/>
        <end position="571"/>
    </location>
</feature>
<organism evidence="12 13">
    <name type="scientific">Jeotgalibacillus malaysiensis</name>
    <dbReference type="NCBI Taxonomy" id="1508404"/>
    <lineage>
        <taxon>Bacteria</taxon>
        <taxon>Bacillati</taxon>
        <taxon>Bacillota</taxon>
        <taxon>Bacilli</taxon>
        <taxon>Bacillales</taxon>
        <taxon>Caryophanaceae</taxon>
        <taxon>Jeotgalibacillus</taxon>
    </lineage>
</organism>
<evidence type="ECO:0000256" key="7">
    <source>
        <dbReference type="ARBA" id="ARBA00022840"/>
    </source>
</evidence>
<dbReference type="PANTHER" id="PTHR43065">
    <property type="entry name" value="SENSOR HISTIDINE KINASE"/>
    <property type="match status" value="1"/>
</dbReference>
<evidence type="ECO:0000256" key="9">
    <source>
        <dbReference type="SAM" id="Phobius"/>
    </source>
</evidence>
<feature type="transmembrane region" description="Helical" evidence="9">
    <location>
        <begin position="179"/>
        <end position="197"/>
    </location>
</feature>
<dbReference type="SUPFAM" id="SSF55874">
    <property type="entry name" value="ATPase domain of HSP90 chaperone/DNA topoisomerase II/histidine kinase"/>
    <property type="match status" value="1"/>
</dbReference>
<evidence type="ECO:0000256" key="5">
    <source>
        <dbReference type="ARBA" id="ARBA00022741"/>
    </source>
</evidence>
<dbReference type="SMART" id="SM00387">
    <property type="entry name" value="HATPase_c"/>
    <property type="match status" value="1"/>
</dbReference>